<feature type="region of interest" description="Disordered" evidence="1">
    <location>
        <begin position="119"/>
        <end position="209"/>
    </location>
</feature>
<evidence type="ECO:0000256" key="1">
    <source>
        <dbReference type="SAM" id="MobiDB-lite"/>
    </source>
</evidence>
<protein>
    <submittedName>
        <fullName evidence="2">Uncharacterized protein</fullName>
    </submittedName>
</protein>
<feature type="compositionally biased region" description="Low complexity" evidence="1">
    <location>
        <begin position="34"/>
        <end position="51"/>
    </location>
</feature>
<proteinExistence type="predicted"/>
<sequence length="461" mass="50604">MFKAFVQRESALQNKHDEFPNSVLESPEHNITTSSNVASPSKPSSEASAQADIASMSHLTLTNKGKVGPEDVERSCSDQMQNNRDRPGDAEALSQNSNFLSKEVSPSCAVEKNETVGSLPPLCSRIIGSVDSPKSEVPEKPNGDRANNPNKQNSQNKTPTNVRKMITAFESSLNQDMKPQTRPSSIRSQSRKTWVEADQNSSQLNEERTKKNIPVRSLSGNFRSLLHTDDDVLSSTSSQYTKKSESRAEHLLTKEKYVYFKNNYTTMDHEVDIEKEKMSSEKLTRASTSERASARGRTLHEHVSVSGNLYYMRGQGSNLLLKENAKETHIKGSPGYLDIRGASGDSNYLLESSGGWTFPDGGGKRPCLTAGGKRMTNLMGDLSTDNKSPTGKTNFSEAENMKKCNVPGTTRLEPKGREETSQRPQKTKSGDSTDSETSTGPLGQVAPFSLLNIRLSSVDNL</sequence>
<feature type="compositionally biased region" description="Basic and acidic residues" evidence="1">
    <location>
        <begin position="412"/>
        <end position="421"/>
    </location>
</feature>
<feature type="compositionally biased region" description="Polar residues" evidence="1">
    <location>
        <begin position="169"/>
        <end position="204"/>
    </location>
</feature>
<accession>A0A2P2LX00</accession>
<feature type="compositionally biased region" description="Polar residues" evidence="1">
    <location>
        <begin position="383"/>
        <end position="397"/>
    </location>
</feature>
<feature type="compositionally biased region" description="Low complexity" evidence="1">
    <location>
        <begin position="430"/>
        <end position="440"/>
    </location>
</feature>
<feature type="region of interest" description="Disordered" evidence="1">
    <location>
        <begin position="378"/>
        <end position="450"/>
    </location>
</feature>
<feature type="region of interest" description="Disordered" evidence="1">
    <location>
        <begin position="1"/>
        <end position="92"/>
    </location>
</feature>
<feature type="compositionally biased region" description="Basic and acidic residues" evidence="1">
    <location>
        <begin position="67"/>
        <end position="76"/>
    </location>
</feature>
<dbReference type="PANTHER" id="PTHR36810">
    <property type="entry name" value="BNACNNG47150D PROTEIN"/>
    <property type="match status" value="1"/>
</dbReference>
<dbReference type="AlphaFoldDB" id="A0A2P2LX00"/>
<name>A0A2P2LX00_RHIMU</name>
<feature type="region of interest" description="Disordered" evidence="1">
    <location>
        <begin position="276"/>
        <end position="298"/>
    </location>
</feature>
<dbReference type="PANTHER" id="PTHR36810:SF1">
    <property type="entry name" value="OS05G0232200 PROTEIN"/>
    <property type="match status" value="1"/>
</dbReference>
<feature type="compositionally biased region" description="Polar residues" evidence="1">
    <location>
        <begin position="145"/>
        <end position="161"/>
    </location>
</feature>
<organism evidence="2">
    <name type="scientific">Rhizophora mucronata</name>
    <name type="common">Asiatic mangrove</name>
    <dbReference type="NCBI Taxonomy" id="61149"/>
    <lineage>
        <taxon>Eukaryota</taxon>
        <taxon>Viridiplantae</taxon>
        <taxon>Streptophyta</taxon>
        <taxon>Embryophyta</taxon>
        <taxon>Tracheophyta</taxon>
        <taxon>Spermatophyta</taxon>
        <taxon>Magnoliopsida</taxon>
        <taxon>eudicotyledons</taxon>
        <taxon>Gunneridae</taxon>
        <taxon>Pentapetalae</taxon>
        <taxon>rosids</taxon>
        <taxon>fabids</taxon>
        <taxon>Malpighiales</taxon>
        <taxon>Rhizophoraceae</taxon>
        <taxon>Rhizophora</taxon>
    </lineage>
</organism>
<dbReference type="EMBL" id="GGEC01042001">
    <property type="protein sequence ID" value="MBX22485.1"/>
    <property type="molecule type" value="Transcribed_RNA"/>
</dbReference>
<reference evidence="2" key="1">
    <citation type="submission" date="2018-02" db="EMBL/GenBank/DDBJ databases">
        <title>Rhizophora mucronata_Transcriptome.</title>
        <authorList>
            <person name="Meera S.P."/>
            <person name="Sreeshan A."/>
            <person name="Augustine A."/>
        </authorList>
    </citation>
    <scope>NUCLEOTIDE SEQUENCE</scope>
    <source>
        <tissue evidence="2">Leaf</tissue>
    </source>
</reference>
<feature type="compositionally biased region" description="Basic and acidic residues" evidence="1">
    <location>
        <begin position="133"/>
        <end position="143"/>
    </location>
</feature>
<evidence type="ECO:0000313" key="2">
    <source>
        <dbReference type="EMBL" id="MBX22485.1"/>
    </source>
</evidence>